<dbReference type="SUPFAM" id="SSF51230">
    <property type="entry name" value="Single hybrid motif"/>
    <property type="match status" value="1"/>
</dbReference>
<evidence type="ECO:0000313" key="4">
    <source>
        <dbReference type="EMBL" id="ASV88472.1"/>
    </source>
</evidence>
<proteinExistence type="predicted"/>
<protein>
    <submittedName>
        <fullName evidence="4">Biotin-requiring enzyme family protein</fullName>
    </submittedName>
</protein>
<dbReference type="PANTHER" id="PTHR45266">
    <property type="entry name" value="OXALOACETATE DECARBOXYLASE ALPHA CHAIN"/>
    <property type="match status" value="1"/>
</dbReference>
<dbReference type="CDD" id="cd06850">
    <property type="entry name" value="biotinyl_domain"/>
    <property type="match status" value="1"/>
</dbReference>
<dbReference type="EMBL" id="CP022605">
    <property type="protein sequence ID" value="ASV88472.1"/>
    <property type="molecule type" value="Genomic_DNA"/>
</dbReference>
<dbReference type="InterPro" id="IPR000089">
    <property type="entry name" value="Biotin_lipoyl"/>
</dbReference>
<dbReference type="KEGG" id="och:CES85_3248"/>
<dbReference type="AlphaFoldDB" id="A0A248UPE6"/>
<geneLocation type="plasmid" evidence="4 5">
    <name>unnamed1</name>
</geneLocation>
<evidence type="ECO:0000259" key="3">
    <source>
        <dbReference type="Pfam" id="PF00364"/>
    </source>
</evidence>
<dbReference type="InterPro" id="IPR050709">
    <property type="entry name" value="Biotin_Carboxyl_Carrier/Decarb"/>
</dbReference>
<gene>
    <name evidence="4" type="ORF">CES85_3248</name>
</gene>
<keyword evidence="1" id="KW-0092">Biotin</keyword>
<accession>A0A248UPE6</accession>
<dbReference type="InterPro" id="IPR011053">
    <property type="entry name" value="Single_hybrid_motif"/>
</dbReference>
<name>A0A248UPE6_9HYPH</name>
<feature type="region of interest" description="Disordered" evidence="2">
    <location>
        <begin position="1"/>
        <end position="30"/>
    </location>
</feature>
<organism evidence="4 5">
    <name type="scientific">Ochrobactrum quorumnocens</name>
    <dbReference type="NCBI Taxonomy" id="271865"/>
    <lineage>
        <taxon>Bacteria</taxon>
        <taxon>Pseudomonadati</taxon>
        <taxon>Pseudomonadota</taxon>
        <taxon>Alphaproteobacteria</taxon>
        <taxon>Hyphomicrobiales</taxon>
        <taxon>Brucellaceae</taxon>
        <taxon>Brucella/Ochrobactrum group</taxon>
        <taxon>Ochrobactrum</taxon>
    </lineage>
</organism>
<dbReference type="Proteomes" id="UP000215256">
    <property type="component" value="Plasmid unnamed1"/>
</dbReference>
<reference evidence="4 5" key="1">
    <citation type="submission" date="2017-07" db="EMBL/GenBank/DDBJ databases">
        <title>Phylogenetic study on the rhizospheric bacterium Ochrobactrum sp. A44.</title>
        <authorList>
            <person name="Krzyzanowska D.M."/>
            <person name="Ossowicki A."/>
            <person name="Rajewska M."/>
            <person name="Maciag T."/>
            <person name="Kaczynski Z."/>
            <person name="Czerwicka M."/>
            <person name="Jafra S."/>
        </authorList>
    </citation>
    <scope>NUCLEOTIDE SEQUENCE [LARGE SCALE GENOMIC DNA]</scope>
    <source>
        <strain evidence="4 5">A44</strain>
        <plasmid evidence="4 5">unnamed1</plasmid>
    </source>
</reference>
<evidence type="ECO:0000256" key="2">
    <source>
        <dbReference type="SAM" id="MobiDB-lite"/>
    </source>
</evidence>
<evidence type="ECO:0000256" key="1">
    <source>
        <dbReference type="ARBA" id="ARBA00023267"/>
    </source>
</evidence>
<dbReference type="Pfam" id="PF00364">
    <property type="entry name" value="Biotin_lipoyl"/>
    <property type="match status" value="1"/>
</dbReference>
<dbReference type="Gene3D" id="2.40.50.100">
    <property type="match status" value="1"/>
</dbReference>
<sequence length="81" mass="8377">MPDHAHGATGAAAHRKAEPGNDTQVGSPMPGVVSLVFVSPGQAAKAGDVLVSIEATKMETAIHAEKERQVSLTCRHESSMS</sequence>
<feature type="domain" description="Lipoyl-binding" evidence="3">
    <location>
        <begin position="23"/>
        <end position="69"/>
    </location>
</feature>
<evidence type="ECO:0000313" key="5">
    <source>
        <dbReference type="Proteomes" id="UP000215256"/>
    </source>
</evidence>
<dbReference type="PANTHER" id="PTHR45266:SF3">
    <property type="entry name" value="OXALOACETATE DECARBOXYLASE ALPHA CHAIN"/>
    <property type="match status" value="1"/>
</dbReference>
<keyword evidence="4" id="KW-0614">Plasmid</keyword>